<dbReference type="STRING" id="1886670.PTI45_03401"/>
<dbReference type="RefSeq" id="WP_069328782.1">
    <property type="nucleotide sequence ID" value="NZ_MDER01000064.1"/>
</dbReference>
<keyword evidence="2" id="KW-1185">Reference proteome</keyword>
<reference evidence="1 2" key="1">
    <citation type="submission" date="2016-08" db="EMBL/GenBank/DDBJ databases">
        <title>Genome sequencing of Paenibacillus sp. TI45-13ar, isolated from Korean traditional nuruk.</title>
        <authorList>
            <person name="Kim S.-J."/>
        </authorList>
    </citation>
    <scope>NUCLEOTIDE SEQUENCE [LARGE SCALE GENOMIC DNA]</scope>
    <source>
        <strain evidence="1 2">TI45-13ar</strain>
    </source>
</reference>
<name>A0A1E3L0L8_9BACL</name>
<gene>
    <name evidence="1" type="ORF">PTI45_03401</name>
</gene>
<evidence type="ECO:0000313" key="1">
    <source>
        <dbReference type="EMBL" id="ODP27276.1"/>
    </source>
</evidence>
<dbReference type="Proteomes" id="UP000094578">
    <property type="component" value="Unassembled WGS sequence"/>
</dbReference>
<organism evidence="1 2">
    <name type="scientific">Paenibacillus nuruki</name>
    <dbReference type="NCBI Taxonomy" id="1886670"/>
    <lineage>
        <taxon>Bacteria</taxon>
        <taxon>Bacillati</taxon>
        <taxon>Bacillota</taxon>
        <taxon>Bacilli</taxon>
        <taxon>Bacillales</taxon>
        <taxon>Paenibacillaceae</taxon>
        <taxon>Paenibacillus</taxon>
    </lineage>
</organism>
<proteinExistence type="predicted"/>
<comment type="caution">
    <text evidence="1">The sequence shown here is derived from an EMBL/GenBank/DDBJ whole genome shotgun (WGS) entry which is preliminary data.</text>
</comment>
<evidence type="ECO:0000313" key="2">
    <source>
        <dbReference type="Proteomes" id="UP000094578"/>
    </source>
</evidence>
<accession>A0A1E3L0L8</accession>
<dbReference type="EMBL" id="MDER01000064">
    <property type="protein sequence ID" value="ODP27276.1"/>
    <property type="molecule type" value="Genomic_DNA"/>
</dbReference>
<protein>
    <submittedName>
        <fullName evidence="1">Uncharacterized protein</fullName>
    </submittedName>
</protein>
<dbReference type="AlphaFoldDB" id="A0A1E3L0L8"/>
<sequence>MNYSTDQASPVLQDYKLEEWLRMTYRTNDQSLPTRQTSRKQASQIHWKQRVQFAIGHAINRYYSMSPELRGITDIGQLVDFRWPKRISYFDHEQQYWQVKDLVTANIRKLLAANEYAPYPMMLYEQHQTLVPELQTDLSVIFQVAWQVSEQTAQPDDVAGHKSLIVQKFIVDDDPYTAEAFIHLSSVFCQSAFGRLPERIDIFSIMEGKVQRHYPSPEKVAASIDYLHLLQHVVPGGTQVCEHCRQNAGVTSLAPSWSLM</sequence>